<gene>
    <name evidence="7" type="ORF">OF897_18455</name>
</gene>
<comment type="subcellular location">
    <subcellularLocation>
        <location evidence="1">Membrane</location>
        <topology evidence="1">Multi-pass membrane protein</topology>
    </subcellularLocation>
</comment>
<feature type="transmembrane region" description="Helical" evidence="5">
    <location>
        <begin position="145"/>
        <end position="165"/>
    </location>
</feature>
<evidence type="ECO:0000256" key="4">
    <source>
        <dbReference type="ARBA" id="ARBA00023136"/>
    </source>
</evidence>
<keyword evidence="3 5" id="KW-1133">Transmembrane helix</keyword>
<keyword evidence="2 5" id="KW-0812">Transmembrane</keyword>
<evidence type="ECO:0000313" key="8">
    <source>
        <dbReference type="Proteomes" id="UP001073122"/>
    </source>
</evidence>
<dbReference type="EMBL" id="JAOVZW010000024">
    <property type="protein sequence ID" value="MCX8525900.1"/>
    <property type="molecule type" value="Genomic_DNA"/>
</dbReference>
<keyword evidence="8" id="KW-1185">Reference proteome</keyword>
<dbReference type="RefSeq" id="WP_267267143.1">
    <property type="nucleotide sequence ID" value="NZ_JAOVZW010000024.1"/>
</dbReference>
<organism evidence="7 8">
    <name type="scientific">Chryseobacterium formosus</name>
    <dbReference type="NCBI Taxonomy" id="1537363"/>
    <lineage>
        <taxon>Bacteria</taxon>
        <taxon>Pseudomonadati</taxon>
        <taxon>Bacteroidota</taxon>
        <taxon>Flavobacteriia</taxon>
        <taxon>Flavobacteriales</taxon>
        <taxon>Weeksellaceae</taxon>
        <taxon>Chryseobacterium group</taxon>
        <taxon>Chryseobacterium</taxon>
    </lineage>
</organism>
<evidence type="ECO:0000313" key="7">
    <source>
        <dbReference type="EMBL" id="MCX8525900.1"/>
    </source>
</evidence>
<dbReference type="Proteomes" id="UP001073122">
    <property type="component" value="Unassembled WGS sequence"/>
</dbReference>
<feature type="transmembrane region" description="Helical" evidence="5">
    <location>
        <begin position="116"/>
        <end position="133"/>
    </location>
</feature>
<dbReference type="InterPro" id="IPR009908">
    <property type="entry name" value="Methylamine_util_MauE"/>
</dbReference>
<name>A0ABT3XW93_9FLAO</name>
<feature type="transmembrane region" description="Helical" evidence="5">
    <location>
        <begin position="75"/>
        <end position="96"/>
    </location>
</feature>
<feature type="transmembrane region" description="Helical" evidence="5">
    <location>
        <begin position="50"/>
        <end position="68"/>
    </location>
</feature>
<proteinExistence type="predicted"/>
<reference evidence="7" key="1">
    <citation type="submission" date="2022-10" db="EMBL/GenBank/DDBJ databases">
        <title>Chryseobacterium sp. nov., a novel bacterial species.</title>
        <authorList>
            <person name="Cao Y."/>
        </authorList>
    </citation>
    <scope>NUCLEOTIDE SEQUENCE</scope>
    <source>
        <strain evidence="7">CCTCC AB2015118</strain>
    </source>
</reference>
<accession>A0ABT3XW93</accession>
<evidence type="ECO:0000256" key="2">
    <source>
        <dbReference type="ARBA" id="ARBA00022692"/>
    </source>
</evidence>
<dbReference type="Pfam" id="PF07291">
    <property type="entry name" value="MauE"/>
    <property type="match status" value="1"/>
</dbReference>
<evidence type="ECO:0000259" key="6">
    <source>
        <dbReference type="Pfam" id="PF07291"/>
    </source>
</evidence>
<keyword evidence="4 5" id="KW-0472">Membrane</keyword>
<evidence type="ECO:0000256" key="1">
    <source>
        <dbReference type="ARBA" id="ARBA00004141"/>
    </source>
</evidence>
<sequence>MKNTTLYLKTSAVYFFILLFCYAAVSKASDFENFQIQIGQSPLLSAYADSISYVVIFTELLIVLLLIFPRTQIAGLYSSTALMSAFTLYIYLILNYSDFVPCSCGGLLEKLGWTEHLIFNIFCVLFGIAAVFISEKYSMRSYATITFALLCSNLLSCALIVFLFLDSEYIIKKENNFTRRFLMHPLLKTHTADLAHTGFYFAGFSDGRIYLGDRNFPQNLISYDTALAKSDQMKIDLDVTKHVYRKLEIKIHKGNYYVYDGTVPILMRGTIGNPTVTTISYNDAFFTQMEVLNDYTFGIRTQSSKTKELLLGKIKIQADGKNKVELFSNLLQKQKDGVFDSDGYLSFDQSRKTLSYIYTYRNQFLIMDTLLQLQRKASTIDTIKTAQLITESLSDGRHKIKNIPMKVNGRGISYGGLLFNPSELRGRNESVKRWKNNTVVDLYNTTSNEYAGSLYIEKDHNKGMSDFIVTEKHLYAVIGNRLVRYQLTHSLTKHFNTGKPKTVPESRHNY</sequence>
<feature type="domain" description="Methylamine utilisation protein MauE" evidence="6">
    <location>
        <begin position="10"/>
        <end position="131"/>
    </location>
</feature>
<evidence type="ECO:0000256" key="3">
    <source>
        <dbReference type="ARBA" id="ARBA00022989"/>
    </source>
</evidence>
<evidence type="ECO:0000256" key="5">
    <source>
        <dbReference type="SAM" id="Phobius"/>
    </source>
</evidence>
<protein>
    <submittedName>
        <fullName evidence="7">Tellurium resistance protein TerC</fullName>
    </submittedName>
</protein>
<comment type="caution">
    <text evidence="7">The sequence shown here is derived from an EMBL/GenBank/DDBJ whole genome shotgun (WGS) entry which is preliminary data.</text>
</comment>